<organism evidence="9 10">
    <name type="scientific">Alteromonas arenosi</name>
    <dbReference type="NCBI Taxonomy" id="3055817"/>
    <lineage>
        <taxon>Bacteria</taxon>
        <taxon>Pseudomonadati</taxon>
        <taxon>Pseudomonadota</taxon>
        <taxon>Gammaproteobacteria</taxon>
        <taxon>Alteromonadales</taxon>
        <taxon>Alteromonadaceae</taxon>
        <taxon>Alteromonas/Salinimonas group</taxon>
        <taxon>Alteromonas</taxon>
    </lineage>
</organism>
<evidence type="ECO:0000256" key="3">
    <source>
        <dbReference type="ARBA" id="ARBA00022806"/>
    </source>
</evidence>
<dbReference type="InterPro" id="IPR027417">
    <property type="entry name" value="P-loop_NTPase"/>
</dbReference>
<accession>A0ABT7SS42</accession>
<name>A0ABT7SS42_9ALTE</name>
<dbReference type="PANTHER" id="PTHR47959">
    <property type="entry name" value="ATP-DEPENDENT RNA HELICASE RHLE-RELATED"/>
    <property type="match status" value="1"/>
</dbReference>
<dbReference type="InterPro" id="IPR011545">
    <property type="entry name" value="DEAD/DEAH_box_helicase_dom"/>
</dbReference>
<keyword evidence="3 6" id="KW-0347">Helicase</keyword>
<keyword evidence="2 6" id="KW-0378">Hydrolase</keyword>
<evidence type="ECO:0000313" key="10">
    <source>
        <dbReference type="Proteomes" id="UP001234343"/>
    </source>
</evidence>
<evidence type="ECO:0000256" key="5">
    <source>
        <dbReference type="ARBA" id="ARBA00038437"/>
    </source>
</evidence>
<dbReference type="InterPro" id="IPR005580">
    <property type="entry name" value="DbpA/CsdA_RNA-bd_dom"/>
</dbReference>
<dbReference type="InterPro" id="IPR000629">
    <property type="entry name" value="RNA-helicase_DEAD-box_CS"/>
</dbReference>
<evidence type="ECO:0000313" key="9">
    <source>
        <dbReference type="EMBL" id="MDM7859002.1"/>
    </source>
</evidence>
<feature type="domain" description="Helicase C-terminal" evidence="8">
    <location>
        <begin position="230"/>
        <end position="379"/>
    </location>
</feature>
<dbReference type="Pfam" id="PF00270">
    <property type="entry name" value="DEAD"/>
    <property type="match status" value="1"/>
</dbReference>
<dbReference type="GO" id="GO:0016787">
    <property type="term" value="F:hydrolase activity"/>
    <property type="evidence" value="ECO:0007669"/>
    <property type="project" value="UniProtKB-KW"/>
</dbReference>
<dbReference type="Pfam" id="PF03880">
    <property type="entry name" value="DbpA"/>
    <property type="match status" value="1"/>
</dbReference>
<dbReference type="EMBL" id="JAUCBP010000001">
    <property type="protein sequence ID" value="MDM7859002.1"/>
    <property type="molecule type" value="Genomic_DNA"/>
</dbReference>
<protein>
    <submittedName>
        <fullName evidence="9">ATP-dependent RNA helicase DbpA</fullName>
        <ecNumber evidence="9">3.6.4.13</ecNumber>
    </submittedName>
</protein>
<evidence type="ECO:0000256" key="1">
    <source>
        <dbReference type="ARBA" id="ARBA00022741"/>
    </source>
</evidence>
<dbReference type="Gene3D" id="3.40.50.300">
    <property type="entry name" value="P-loop containing nucleotide triphosphate hydrolases"/>
    <property type="match status" value="2"/>
</dbReference>
<dbReference type="Proteomes" id="UP001234343">
    <property type="component" value="Unassembled WGS sequence"/>
</dbReference>
<dbReference type="Pfam" id="PF00271">
    <property type="entry name" value="Helicase_C"/>
    <property type="match status" value="1"/>
</dbReference>
<dbReference type="RefSeq" id="WP_289362887.1">
    <property type="nucleotide sequence ID" value="NZ_JAUCBP010000001.1"/>
</dbReference>
<dbReference type="PROSITE" id="PS51194">
    <property type="entry name" value="HELICASE_CTER"/>
    <property type="match status" value="1"/>
</dbReference>
<feature type="domain" description="Helicase ATP-binding" evidence="7">
    <location>
        <begin position="33"/>
        <end position="204"/>
    </location>
</feature>
<proteinExistence type="inferred from homology"/>
<dbReference type="CDD" id="cd00268">
    <property type="entry name" value="DEADc"/>
    <property type="match status" value="1"/>
</dbReference>
<keyword evidence="4 6" id="KW-0067">ATP-binding</keyword>
<reference evidence="9 10" key="1">
    <citation type="submission" date="2023-06" db="EMBL/GenBank/DDBJ databases">
        <title>Alteromonas sp. ASW11-36 isolated from intertidal sand.</title>
        <authorList>
            <person name="Li Y."/>
        </authorList>
    </citation>
    <scope>NUCLEOTIDE SEQUENCE [LARGE SCALE GENOMIC DNA]</scope>
    <source>
        <strain evidence="9 10">ASW11-36</strain>
    </source>
</reference>
<evidence type="ECO:0000256" key="2">
    <source>
        <dbReference type="ARBA" id="ARBA00022801"/>
    </source>
</evidence>
<dbReference type="InterPro" id="IPR014001">
    <property type="entry name" value="Helicase_ATP-bd"/>
</dbReference>
<dbReference type="PROSITE" id="PS00039">
    <property type="entry name" value="DEAD_ATP_HELICASE"/>
    <property type="match status" value="1"/>
</dbReference>
<dbReference type="GO" id="GO:0003724">
    <property type="term" value="F:RNA helicase activity"/>
    <property type="evidence" value="ECO:0007669"/>
    <property type="project" value="UniProtKB-EC"/>
</dbReference>
<comment type="caution">
    <text evidence="9">The sequence shown here is derived from an EMBL/GenBank/DDBJ whole genome shotgun (WGS) entry which is preliminary data.</text>
</comment>
<dbReference type="PANTHER" id="PTHR47959:SF1">
    <property type="entry name" value="ATP-DEPENDENT RNA HELICASE DBPA"/>
    <property type="match status" value="1"/>
</dbReference>
<evidence type="ECO:0000259" key="7">
    <source>
        <dbReference type="PROSITE" id="PS51192"/>
    </source>
</evidence>
<evidence type="ECO:0000259" key="8">
    <source>
        <dbReference type="PROSITE" id="PS51194"/>
    </source>
</evidence>
<comment type="similarity">
    <text evidence="5 6">Belongs to the DEAD box helicase family.</text>
</comment>
<dbReference type="CDD" id="cd18787">
    <property type="entry name" value="SF2_C_DEAD"/>
    <property type="match status" value="1"/>
</dbReference>
<dbReference type="InterPro" id="IPR050079">
    <property type="entry name" value="DEAD_box_RNA_helicase"/>
</dbReference>
<dbReference type="InterPro" id="IPR012677">
    <property type="entry name" value="Nucleotide-bd_a/b_plait_sf"/>
</dbReference>
<sequence length="463" mass="50390">MSNDISKYLRPETQKALSVLGFTQLTPIQAAAIPVALAGGDVVAQAKTGSGKTLAFALPILNQLDASERKPKALVLCPTRELAEQVAEQIRSAAQYISNVKVLTLCGGTPMPPQIASLSHGANIIVGTPGRVMDHLLKRRLDLSQVMHFVLDEADRMLDMGFADELNAVFERLPDAAQTLLFSATFPDSVEQVVSDVTRSPSRVKGADETVALNITQQVYKIESHTRENALKGLITDIQPERCIVFCTTKKATQQVAQSLASDGFAVVALHGDLEQRERNDMLAMFSANCARVLVATDVAARGLDIDDVPLVINYQVSEDADTHIHRIGRTGRAGNTGVAITLMAPDEEIFIARIEEVMNQTLPKKGAQNLRFHRNRIVLPSYTMLVLSGGKRDKLRPGDILGSLTQDAGLPNEDIGKIKITATHSHVAIKLRSVKRALQFFRDGRVKGKRLRAKKVATISAK</sequence>
<dbReference type="SMART" id="SM00490">
    <property type="entry name" value="HELICc"/>
    <property type="match status" value="1"/>
</dbReference>
<keyword evidence="10" id="KW-1185">Reference proteome</keyword>
<dbReference type="InterPro" id="IPR044742">
    <property type="entry name" value="DEAD/DEAH_RhlB"/>
</dbReference>
<dbReference type="Gene3D" id="3.30.70.330">
    <property type="match status" value="1"/>
</dbReference>
<dbReference type="EC" id="3.6.4.13" evidence="9"/>
<evidence type="ECO:0000256" key="4">
    <source>
        <dbReference type="ARBA" id="ARBA00022840"/>
    </source>
</evidence>
<dbReference type="SMART" id="SM00487">
    <property type="entry name" value="DEXDc"/>
    <property type="match status" value="1"/>
</dbReference>
<dbReference type="SUPFAM" id="SSF52540">
    <property type="entry name" value="P-loop containing nucleoside triphosphate hydrolases"/>
    <property type="match status" value="1"/>
</dbReference>
<dbReference type="InterPro" id="IPR001650">
    <property type="entry name" value="Helicase_C-like"/>
</dbReference>
<keyword evidence="1 6" id="KW-0547">Nucleotide-binding</keyword>
<gene>
    <name evidence="9" type="primary">dbpA</name>
    <name evidence="9" type="ORF">QTP81_00105</name>
</gene>
<dbReference type="PROSITE" id="PS51192">
    <property type="entry name" value="HELICASE_ATP_BIND_1"/>
    <property type="match status" value="1"/>
</dbReference>
<evidence type="ECO:0000256" key="6">
    <source>
        <dbReference type="RuleBase" id="RU000492"/>
    </source>
</evidence>
<dbReference type="NCBIfam" id="NF008744">
    <property type="entry name" value="PRK11776.1"/>
    <property type="match status" value="1"/>
</dbReference>